<dbReference type="RefSeq" id="XP_029216501.1">
    <property type="nucleotide sequence ID" value="XM_029360525.1"/>
</dbReference>
<feature type="compositionally biased region" description="Gly residues" evidence="6">
    <location>
        <begin position="352"/>
        <end position="367"/>
    </location>
</feature>
<feature type="region of interest" description="Disordered" evidence="6">
    <location>
        <begin position="477"/>
        <end position="576"/>
    </location>
</feature>
<dbReference type="GeneID" id="40306871"/>
<feature type="compositionally biased region" description="Pro residues" evidence="6">
    <location>
        <begin position="1300"/>
        <end position="1312"/>
    </location>
</feature>
<feature type="compositionally biased region" description="Polar residues" evidence="6">
    <location>
        <begin position="307"/>
        <end position="319"/>
    </location>
</feature>
<feature type="region of interest" description="Disordered" evidence="6">
    <location>
        <begin position="400"/>
        <end position="424"/>
    </location>
</feature>
<feature type="compositionally biased region" description="Basic and acidic residues" evidence="6">
    <location>
        <begin position="1762"/>
        <end position="1777"/>
    </location>
</feature>
<evidence type="ECO:0000259" key="8">
    <source>
        <dbReference type="Pfam" id="PF14733"/>
    </source>
</evidence>
<comment type="caution">
    <text evidence="9">The sequence shown here is derived from an EMBL/GenBank/DDBJ whole genome shotgun (WGS) entry which is preliminary data.</text>
</comment>
<feature type="region of interest" description="Disordered" evidence="6">
    <location>
        <begin position="602"/>
        <end position="624"/>
    </location>
</feature>
<accession>A0A2A9MAS8</accession>
<feature type="region of interest" description="Disordered" evidence="6">
    <location>
        <begin position="1052"/>
        <end position="1108"/>
    </location>
</feature>
<name>A0A2A9MAS8_BESBE</name>
<feature type="compositionally biased region" description="Polar residues" evidence="6">
    <location>
        <begin position="1643"/>
        <end position="1659"/>
    </location>
</feature>
<reference evidence="9 10" key="1">
    <citation type="submission" date="2017-09" db="EMBL/GenBank/DDBJ databases">
        <title>Genome sequencing of Besnoitia besnoiti strain Bb-Ger1.</title>
        <authorList>
            <person name="Schares G."/>
            <person name="Venepally P."/>
            <person name="Lorenzi H.A."/>
        </authorList>
    </citation>
    <scope>NUCLEOTIDE SEQUENCE [LARGE SCALE GENOMIC DNA]</scope>
    <source>
        <strain evidence="9 10">Bb-Ger1</strain>
    </source>
</reference>
<organism evidence="9 10">
    <name type="scientific">Besnoitia besnoiti</name>
    <name type="common">Apicomplexan protozoan</name>
    <dbReference type="NCBI Taxonomy" id="94643"/>
    <lineage>
        <taxon>Eukaryota</taxon>
        <taxon>Sar</taxon>
        <taxon>Alveolata</taxon>
        <taxon>Apicomplexa</taxon>
        <taxon>Conoidasida</taxon>
        <taxon>Coccidia</taxon>
        <taxon>Eucoccidiorida</taxon>
        <taxon>Eimeriorina</taxon>
        <taxon>Sarcocystidae</taxon>
        <taxon>Besnoitia</taxon>
    </lineage>
</organism>
<feature type="region of interest" description="Disordered" evidence="6">
    <location>
        <begin position="1852"/>
        <end position="1907"/>
    </location>
</feature>
<sequence>MPLRHGVPGASAGFVGEQGSEAEILSSSGARFRSTAGASAFTMAVAACAGSVPSASSSVVSPLGVPGGPPKGPGPFFSLSVSSTASQDSSPSAASAIGSFFPAQSAGMSSSSNVFAAADSPSSMLDVSAQNSLPQGLRTTGGQAAPSAPSSLPQQIASATPGAPTNQDSVAGLPLGSPLQENAAQAGGLACPPHPTGGSSGPPLPLAPPPSCFPGVFPTFNSGGAGGMPFRGPQQMSSPFPVDLNIGGSQPGTTPRASHDGSFLPQVSGIGGVGGGAPGFPGLSNFAGVDAARAALFFAHNSSCPPAALPSQSGAIPSQPSAGIPGGTGPSSIGSNPTSGPPGAPAGARLPAGGGVGEGATGNGPQGPGNFLLSSSGCGAPQTASVVSLFGGGGGNGYVPGATGRGAPPASEPPQQTAHFPASAPCQAVGGASGFSMPSPSNCYGLPYLFGSSVPSPAAGCPSGPWPSSSLSLSTGSLLMPSNVQTPDGFSMPLTNVTTGPQAQPSPPPNLGTMPGAPAACPEPMLSSLVPPLNSAARDAPHQATGGLAQSPPPSLHHASVPQGTEGRAGVPGSIPCSPMGAGGGLSGVSNVTVPGVTAGGASAGSGASDNGAVDPDSAESIPSTALPKKYSGIWFDPQQNCWRASWVCATSGKRKFRYFSAAKFGHRHALQLAKVTKERAVERKKIRVPSAAHQANRGGAGASAAAASLPAATPQPDDAGLLSSKGLSPEKSAADPLGIGQQNGGARTGQPKAEAGGAEPVSMSAPPASPSCMDPSGGDVPPASPFCESAFAGQDAPSASAPEGRTASHATDDDGRGPTGALDPVALAEKAKEMLKVSGVYYDSARMIWRAFWHEGGRRVIRYFTVNKHGFHRAHELALLTRRQAAMAMQQRRRQLTAGLVLAVNGGASAATAPGTDFKGRPEETADATGAPVDCQQVPHGVPGAPVVSESPAAGNALPSAAGPSAEAMGSPHALSCTCGQVDGLHAPGCQLMAAARGSGLQCAATTANAAAFLFATPNNPGMSTVQGVPGPPMYPAAHQGGAYYGQQHASVGMAGLPPPSTPTARTSGGFDPSPAGSTTQASGASGSSASSSTSGTAGTTSSGGSGCRVDYLERVAQLPKEEQVEWSEELKAWVVTPFTKDGNMVLPLGKGAAARAADKGEGGAGPGARLSRMADGREILKMFTIRKYGFRVARERAIEWRNRRREKVRVEAEQQQMLQLRQSKQGGAKGRAATAREAVACSALGTGVGIPGLEPPTPPAAVNTAPGAGVNAIAGIQADTRRTASPSFSASTCSSNPSSPPNSSGPPHQPLNPLVAAATGTFGGCDSSAGLPSSPFMHLNMPSTSAGQTPVPRDASAPAAPVVPSGYSNTLSSPVPHLSPQNPLFFPQGPGGGVGGLVNPLGPVPTGLGPTPTATASGALAPGTGSFPSLPGAGCGAGPSPSPPSALGALSSLLSATPSGLGVFAQNSEARGNLTPSSSCGDLLPPGMSDSLTTLGDLFGANSCNSSLGSMSSNLGFVTASSGASPCSRNRDASSRDPVSGNWLFLSDTAANRSSRSASEEARRGENPSALAQSPSDLSRVGVSTGPPDHLPAPPLGSESACASPGSLPFFPSLASSTPVASSSSYSSSGPSVTASSTPSHSVTESCSAALSGQGSSPGEAPEKRDEVVGGPSKPLSQGSQGFGASVAPETFGACPAGEPFRPALSSESFFLPSTSMPQAATAAATAAAAAAAAAALTGPPPAQLLLQQQREQRSRRKREGGLKGEDDGKKKEGDESGVNLSSEEGCSVEAVGVMRNAVSHILRNLQEVCIPGLLCSCTLESESFNYLATRLDEWTKAVHTHRQLCASVLSNPNGGGAGKEAVASQKPEDEQGGKGGPNDGRGEEATSKSPRKEEVSTDPATDPQAATMVLAPYLKLFAQCIRKNRLPNEMEAEVQVLLLDALVHLGALSGFGARKPASADRAAGEEPGGHVKNEPLGEAEAAKSDWSQLPSAGRSGAEEIAPGSSRFVAGISQDEGTEAARVQAVSCSEQESARGEASSPPVGGGGGGAEAGRDDARAGVGGVDKRGAEPTEQERMLKKAREGEASLFCMGLHHPAVTPISMGGASLAGVVVPPREAGRGMPDSDAGSHLSAN</sequence>
<feature type="compositionally biased region" description="Low complexity" evidence="6">
    <location>
        <begin position="703"/>
        <end position="713"/>
    </location>
</feature>
<feature type="compositionally biased region" description="Basic and acidic residues" evidence="6">
    <location>
        <begin position="1883"/>
        <end position="1898"/>
    </location>
</feature>
<evidence type="ECO:0000256" key="4">
    <source>
        <dbReference type="ARBA" id="ARBA00023163"/>
    </source>
</evidence>
<dbReference type="Pfam" id="PF14733">
    <property type="entry name" value="ACDC"/>
    <property type="match status" value="1"/>
</dbReference>
<proteinExistence type="predicted"/>
<feature type="region of interest" description="Disordered" evidence="6">
    <location>
        <begin position="687"/>
        <end position="823"/>
    </location>
</feature>
<feature type="region of interest" description="Disordered" evidence="6">
    <location>
        <begin position="2116"/>
        <end position="2136"/>
    </location>
</feature>
<feature type="compositionally biased region" description="Low complexity" evidence="6">
    <location>
        <begin position="1077"/>
        <end position="1102"/>
    </location>
</feature>
<feature type="region of interest" description="Disordered" evidence="6">
    <location>
        <begin position="1750"/>
        <end position="1785"/>
    </location>
</feature>
<evidence type="ECO:0000256" key="3">
    <source>
        <dbReference type="ARBA" id="ARBA00023125"/>
    </source>
</evidence>
<dbReference type="EMBL" id="NWUJ01000011">
    <property type="protein sequence ID" value="PFH32492.1"/>
    <property type="molecule type" value="Genomic_DNA"/>
</dbReference>
<feature type="region of interest" description="Disordered" evidence="6">
    <location>
        <begin position="307"/>
        <end position="375"/>
    </location>
</feature>
<feature type="compositionally biased region" description="Basic and acidic residues" evidence="6">
    <location>
        <begin position="1965"/>
        <end position="1986"/>
    </location>
</feature>
<dbReference type="VEuPathDB" id="ToxoDB:BESB_018100"/>
<dbReference type="Proteomes" id="UP000224006">
    <property type="component" value="Chromosome X"/>
</dbReference>
<evidence type="ECO:0000313" key="10">
    <source>
        <dbReference type="Proteomes" id="UP000224006"/>
    </source>
</evidence>
<dbReference type="STRING" id="94643.A0A2A9MAS8"/>
<dbReference type="Pfam" id="PF00847">
    <property type="entry name" value="AP2"/>
    <property type="match status" value="1"/>
</dbReference>
<keyword evidence="10" id="KW-1185">Reference proteome</keyword>
<protein>
    <submittedName>
        <fullName evidence="9">AP2 domain transcription factor AP2IX-8</fullName>
    </submittedName>
</protein>
<gene>
    <name evidence="9" type="ORF">BESB_018100</name>
</gene>
<dbReference type="InterPro" id="IPR028078">
    <property type="entry name" value="ACDC"/>
</dbReference>
<dbReference type="GO" id="GO:0005634">
    <property type="term" value="C:nucleus"/>
    <property type="evidence" value="ECO:0007669"/>
    <property type="project" value="UniProtKB-SubCell"/>
</dbReference>
<feature type="domain" description="AP2-coincident C-terminal" evidence="8">
    <location>
        <begin position="1792"/>
        <end position="1945"/>
    </location>
</feature>
<feature type="compositionally biased region" description="Polar residues" evidence="6">
    <location>
        <begin position="483"/>
        <end position="503"/>
    </location>
</feature>
<evidence type="ECO:0000259" key="7">
    <source>
        <dbReference type="Pfam" id="PF00847"/>
    </source>
</evidence>
<keyword evidence="2" id="KW-0805">Transcription regulation</keyword>
<feature type="domain" description="AP2/ERF" evidence="7">
    <location>
        <begin position="837"/>
        <end position="885"/>
    </location>
</feature>
<feature type="region of interest" description="Disordered" evidence="6">
    <location>
        <begin position="1283"/>
        <end position="1321"/>
    </location>
</feature>
<feature type="compositionally biased region" description="Low complexity" evidence="6">
    <location>
        <begin position="1623"/>
        <end position="1642"/>
    </location>
</feature>
<feature type="region of interest" description="Disordered" evidence="6">
    <location>
        <begin position="2022"/>
        <end position="2080"/>
    </location>
</feature>
<evidence type="ECO:0000256" key="6">
    <source>
        <dbReference type="SAM" id="MobiDB-lite"/>
    </source>
</evidence>
<evidence type="ECO:0000256" key="5">
    <source>
        <dbReference type="ARBA" id="ARBA00023242"/>
    </source>
</evidence>
<dbReference type="InterPro" id="IPR001471">
    <property type="entry name" value="AP2/ERF_dom"/>
</dbReference>
<comment type="subcellular location">
    <subcellularLocation>
        <location evidence="1">Nucleus</location>
    </subcellularLocation>
</comment>
<feature type="compositionally biased region" description="Polar residues" evidence="6">
    <location>
        <begin position="126"/>
        <end position="169"/>
    </location>
</feature>
<feature type="region of interest" description="Disordered" evidence="6">
    <location>
        <begin position="1623"/>
        <end position="1693"/>
    </location>
</feature>
<dbReference type="GO" id="GO:0003700">
    <property type="term" value="F:DNA-binding transcription factor activity"/>
    <property type="evidence" value="ECO:0007669"/>
    <property type="project" value="InterPro"/>
</dbReference>
<keyword evidence="3" id="KW-0238">DNA-binding</keyword>
<feature type="region of interest" description="Disordered" evidence="6">
    <location>
        <begin position="1523"/>
        <end position="1604"/>
    </location>
</feature>
<keyword evidence="4" id="KW-0804">Transcription</keyword>
<dbReference type="OrthoDB" id="386580at2759"/>
<evidence type="ECO:0000313" key="9">
    <source>
        <dbReference type="EMBL" id="PFH32492.1"/>
    </source>
</evidence>
<keyword evidence="5" id="KW-0539">Nucleus</keyword>
<feature type="compositionally biased region" description="Basic and acidic residues" evidence="6">
    <location>
        <begin position="2054"/>
        <end position="2080"/>
    </location>
</feature>
<feature type="compositionally biased region" description="Low complexity" evidence="6">
    <location>
        <begin position="761"/>
        <end position="777"/>
    </location>
</feature>
<feature type="region of interest" description="Disordered" evidence="6">
    <location>
        <begin position="1961"/>
        <end position="2004"/>
    </location>
</feature>
<evidence type="ECO:0000256" key="1">
    <source>
        <dbReference type="ARBA" id="ARBA00004123"/>
    </source>
</evidence>
<feature type="compositionally biased region" description="Low complexity" evidence="6">
    <location>
        <begin position="1287"/>
        <end position="1299"/>
    </location>
</feature>
<dbReference type="GO" id="GO:0003677">
    <property type="term" value="F:DNA binding"/>
    <property type="evidence" value="ECO:0007669"/>
    <property type="project" value="UniProtKB-KW"/>
</dbReference>
<feature type="region of interest" description="Disordered" evidence="6">
    <location>
        <begin position="911"/>
        <end position="966"/>
    </location>
</feature>
<dbReference type="KEGG" id="bbes:BESB_018100"/>
<feature type="region of interest" description="Disordered" evidence="6">
    <location>
        <begin position="126"/>
        <end position="207"/>
    </location>
</feature>
<dbReference type="Gene3D" id="1.20.5.2050">
    <property type="match status" value="2"/>
</dbReference>
<evidence type="ECO:0000256" key="2">
    <source>
        <dbReference type="ARBA" id="ARBA00023015"/>
    </source>
</evidence>